<evidence type="ECO:0000313" key="11">
    <source>
        <dbReference type="Proteomes" id="UP001408356"/>
    </source>
</evidence>
<protein>
    <submittedName>
        <fullName evidence="10">Transcription factor Pig1p</fullName>
    </submittedName>
</protein>
<evidence type="ECO:0000256" key="1">
    <source>
        <dbReference type="ARBA" id="ARBA00022723"/>
    </source>
</evidence>
<dbReference type="SUPFAM" id="SSF57701">
    <property type="entry name" value="Zn2/Cys6 DNA-binding domain"/>
    <property type="match status" value="1"/>
</dbReference>
<feature type="compositionally biased region" description="Low complexity" evidence="7">
    <location>
        <begin position="270"/>
        <end position="281"/>
    </location>
</feature>
<evidence type="ECO:0000256" key="7">
    <source>
        <dbReference type="SAM" id="MobiDB-lite"/>
    </source>
</evidence>
<dbReference type="InterPro" id="IPR036864">
    <property type="entry name" value="Zn2-C6_fun-type_DNA-bd_sf"/>
</dbReference>
<comment type="caution">
    <text evidence="10">The sequence shown here is derived from an EMBL/GenBank/DDBJ whole genome shotgun (WGS) entry which is preliminary data.</text>
</comment>
<dbReference type="Gene3D" id="3.30.160.60">
    <property type="entry name" value="Classic Zinc Finger"/>
    <property type="match status" value="2"/>
</dbReference>
<keyword evidence="6" id="KW-0863">Zinc-finger</keyword>
<evidence type="ECO:0000256" key="6">
    <source>
        <dbReference type="PROSITE-ProRule" id="PRU00042"/>
    </source>
</evidence>
<proteinExistence type="predicted"/>
<dbReference type="InterPro" id="IPR001138">
    <property type="entry name" value="Zn2Cys6_DnaBD"/>
</dbReference>
<dbReference type="SUPFAM" id="SSF57667">
    <property type="entry name" value="beta-beta-alpha zinc fingers"/>
    <property type="match status" value="1"/>
</dbReference>
<dbReference type="PANTHER" id="PTHR47660">
    <property type="entry name" value="TRANSCRIPTION FACTOR WITH C2H2 AND ZN(2)-CYS(6) DNA BINDING DOMAIN (EUROFUNG)-RELATED-RELATED"/>
    <property type="match status" value="1"/>
</dbReference>
<name>A0ABR2UUK7_9PEZI</name>
<keyword evidence="4" id="KW-0804">Transcription</keyword>
<feature type="domain" description="Zn(2)-C6 fungal-type" evidence="8">
    <location>
        <begin position="180"/>
        <end position="207"/>
    </location>
</feature>
<dbReference type="Pfam" id="PF00096">
    <property type="entry name" value="zf-C2H2"/>
    <property type="match status" value="1"/>
</dbReference>
<evidence type="ECO:0000256" key="2">
    <source>
        <dbReference type="ARBA" id="ARBA00022833"/>
    </source>
</evidence>
<dbReference type="PROSITE" id="PS50157">
    <property type="entry name" value="ZINC_FINGER_C2H2_2"/>
    <property type="match status" value="2"/>
</dbReference>
<dbReference type="Pfam" id="PF00172">
    <property type="entry name" value="Zn_clus"/>
    <property type="match status" value="1"/>
</dbReference>
<dbReference type="EMBL" id="JARVKF010000395">
    <property type="protein sequence ID" value="KAK9417971.1"/>
    <property type="molecule type" value="Genomic_DNA"/>
</dbReference>
<accession>A0ABR2UUK7</accession>
<dbReference type="PROSITE" id="PS50048">
    <property type="entry name" value="ZN2_CY6_FUNGAL_2"/>
    <property type="match status" value="1"/>
</dbReference>
<dbReference type="CDD" id="cd00067">
    <property type="entry name" value="GAL4"/>
    <property type="match status" value="1"/>
</dbReference>
<keyword evidence="2" id="KW-0862">Zinc</keyword>
<feature type="domain" description="C2H2-type" evidence="9">
    <location>
        <begin position="107"/>
        <end position="134"/>
    </location>
</feature>
<keyword evidence="1" id="KW-0479">Metal-binding</keyword>
<dbReference type="SMART" id="SM00066">
    <property type="entry name" value="GAL4"/>
    <property type="match status" value="1"/>
</dbReference>
<reference evidence="10 11" key="1">
    <citation type="journal article" date="2024" name="J. Plant Pathol.">
        <title>Sequence and assembly of the genome of Seiridium unicorne, isolate CBS 538.82, causal agent of cypress canker disease.</title>
        <authorList>
            <person name="Scali E."/>
            <person name="Rocca G.D."/>
            <person name="Danti R."/>
            <person name="Garbelotto M."/>
            <person name="Barberini S."/>
            <person name="Baroncelli R."/>
            <person name="Emiliani G."/>
        </authorList>
    </citation>
    <scope>NUCLEOTIDE SEQUENCE [LARGE SCALE GENOMIC DNA]</scope>
    <source>
        <strain evidence="10 11">BM-138-508</strain>
    </source>
</reference>
<keyword evidence="11" id="KW-1185">Reference proteome</keyword>
<dbReference type="PANTHER" id="PTHR47660:SF2">
    <property type="entry name" value="TRANSCRIPTION FACTOR WITH C2H2 AND ZN(2)-CYS(6) DNA BINDING DOMAIN (EUROFUNG)"/>
    <property type="match status" value="1"/>
</dbReference>
<dbReference type="InterPro" id="IPR013087">
    <property type="entry name" value="Znf_C2H2_type"/>
</dbReference>
<evidence type="ECO:0000256" key="3">
    <source>
        <dbReference type="ARBA" id="ARBA00023015"/>
    </source>
</evidence>
<dbReference type="PROSITE" id="PS00463">
    <property type="entry name" value="ZN2_CY6_FUNGAL_1"/>
    <property type="match status" value="1"/>
</dbReference>
<evidence type="ECO:0000259" key="9">
    <source>
        <dbReference type="PROSITE" id="PS50157"/>
    </source>
</evidence>
<feature type="domain" description="C2H2-type" evidence="9">
    <location>
        <begin position="135"/>
        <end position="166"/>
    </location>
</feature>
<dbReference type="InterPro" id="IPR036236">
    <property type="entry name" value="Znf_C2H2_sf"/>
</dbReference>
<evidence type="ECO:0000256" key="5">
    <source>
        <dbReference type="ARBA" id="ARBA00023242"/>
    </source>
</evidence>
<gene>
    <name evidence="10" type="ORF">SUNI508_08619</name>
</gene>
<sequence>MCIRTTILISVPSWDPSVVGVRVSQAYLQNGWVETHLATARNYTGSRPRLLRAILLFLKFLEQKHHVHQAEKQKPSRLDSPHRGPGVNRGLYQHLIRAVWKSSGTMIYCTYCGRSFTRKEHLERHIPHHTNVKPHRCSACQLSFARRDLLQRHYSTYHEAHPIEPPPGGVPTVAGKTPIACLNCAQAKTGCDKGVPCARCKDKGLPCAARYARRSSKAALRAAQAAQAVQPNPALDTPLPTPPLPQDGIPISTMNPAMMDIDSSIVRQGSPAKASLSPAASITIDPRIQQQDSPPKKTSPVSCHLSPDGFPSPRTTEGLDEFMLGNDFISHENNYQDLLVWSDYPLDLDMYSGHLPMARSDVAMPTFPELSDISSNSEHTSSSRGSIHTRSTSIVSSNEYEHTVKAIDLGMSTPPEIPEFEAVIAAEAAWPLARCNPPIYSGTCPRTAIVHLECLEQKSQHEGTWNALEQYLSQIDWDNADLASVVPMTSRTRDRMLAITQTFLHKALDIHRGGVHGLGKSGFGSSGMMTFLVLPPSKILEFFLRSYVRSLTFFYSLVSTGCVDPNEMLQNNQASTLLVLLMIAQGASAVPTAEARALAAGLVETCRISLFDIIEKDIEMCADPTALRSALLFTLLGAWSGDKWLMDIAMGQRGMYLSMLKHAGMLASQPSMIPSFHGATNTELQWRGWLHRETQNRLVYNWVMVDQELSLFHDTAPMLSISELCAPLPGPELLWMSANADQWLAAMQSIYGCTANVNPQLLTTPSLTPSLYDLFQDFLHDNLSRRQSSLTPHQLRLLLHPLQNLLCHLRQMLACFSDVLSARRNSSRTVTKASTMLRLEEVQALLQKWYELSITYFKANPSCTVSKTNLVLYHLISLNAVTNFPEIERLARREGFDGSYWELSLRHKRCIYQREESIFHCGQVLRLVRSMPGDRRPTWWSAAIYRATLILWTDSVSRLDPSFPKTDLSGGPVAIDQVTPEDPTVITYLWNTNGIPILTRLDGTTVSLDHPSEVLGYAVNAIEEGVCCRLSAGIKRKLVALCTNWNTDGMGAASV</sequence>
<dbReference type="Proteomes" id="UP001408356">
    <property type="component" value="Unassembled WGS sequence"/>
</dbReference>
<dbReference type="PROSITE" id="PS00028">
    <property type="entry name" value="ZINC_FINGER_C2H2_1"/>
    <property type="match status" value="2"/>
</dbReference>
<feature type="compositionally biased region" description="Polar residues" evidence="7">
    <location>
        <begin position="372"/>
        <end position="393"/>
    </location>
</feature>
<feature type="region of interest" description="Disordered" evidence="7">
    <location>
        <begin position="267"/>
        <end position="315"/>
    </location>
</feature>
<keyword evidence="5" id="KW-0539">Nucleus</keyword>
<evidence type="ECO:0000256" key="4">
    <source>
        <dbReference type="ARBA" id="ARBA00023163"/>
    </source>
</evidence>
<organism evidence="10 11">
    <name type="scientific">Seiridium unicorne</name>
    <dbReference type="NCBI Taxonomy" id="138068"/>
    <lineage>
        <taxon>Eukaryota</taxon>
        <taxon>Fungi</taxon>
        <taxon>Dikarya</taxon>
        <taxon>Ascomycota</taxon>
        <taxon>Pezizomycotina</taxon>
        <taxon>Sordariomycetes</taxon>
        <taxon>Xylariomycetidae</taxon>
        <taxon>Amphisphaeriales</taxon>
        <taxon>Sporocadaceae</taxon>
        <taxon>Seiridium</taxon>
    </lineage>
</organism>
<evidence type="ECO:0000313" key="10">
    <source>
        <dbReference type="EMBL" id="KAK9417971.1"/>
    </source>
</evidence>
<keyword evidence="3" id="KW-0805">Transcription regulation</keyword>
<dbReference type="SMART" id="SM00355">
    <property type="entry name" value="ZnF_C2H2"/>
    <property type="match status" value="2"/>
</dbReference>
<evidence type="ECO:0000259" key="8">
    <source>
        <dbReference type="PROSITE" id="PS50048"/>
    </source>
</evidence>
<dbReference type="Gene3D" id="4.10.240.10">
    <property type="entry name" value="Zn(2)-C6 fungal-type DNA-binding domain"/>
    <property type="match status" value="1"/>
</dbReference>
<feature type="region of interest" description="Disordered" evidence="7">
    <location>
        <begin position="370"/>
        <end position="393"/>
    </location>
</feature>